<proteinExistence type="inferred from homology"/>
<dbReference type="InterPro" id="IPR051911">
    <property type="entry name" value="SDR_oxidoreductase"/>
</dbReference>
<dbReference type="PRINTS" id="PR00081">
    <property type="entry name" value="GDHRDH"/>
</dbReference>
<gene>
    <name evidence="4" type="ORF">D6201_12645</name>
</gene>
<dbReference type="PRINTS" id="PR00080">
    <property type="entry name" value="SDRFAMILY"/>
</dbReference>
<evidence type="ECO:0000256" key="3">
    <source>
        <dbReference type="RuleBase" id="RU000363"/>
    </source>
</evidence>
<comment type="caution">
    <text evidence="4">The sequence shown here is derived from an EMBL/GenBank/DDBJ whole genome shotgun (WGS) entry which is preliminary data.</text>
</comment>
<evidence type="ECO:0000313" key="5">
    <source>
        <dbReference type="Proteomes" id="UP000285232"/>
    </source>
</evidence>
<evidence type="ECO:0000256" key="1">
    <source>
        <dbReference type="ARBA" id="ARBA00006484"/>
    </source>
</evidence>
<dbReference type="SUPFAM" id="SSF51735">
    <property type="entry name" value="NAD(P)-binding Rossmann-fold domains"/>
    <property type="match status" value="1"/>
</dbReference>
<dbReference type="OrthoDB" id="9793825at2"/>
<dbReference type="PANTHER" id="PTHR43976">
    <property type="entry name" value="SHORT CHAIN DEHYDROGENASE"/>
    <property type="match status" value="1"/>
</dbReference>
<accession>A0A419RNF1</accession>
<dbReference type="EMBL" id="RAHX01000002">
    <property type="protein sequence ID" value="RJY06922.1"/>
    <property type="molecule type" value="Genomic_DNA"/>
</dbReference>
<evidence type="ECO:0000256" key="2">
    <source>
        <dbReference type="ARBA" id="ARBA00023002"/>
    </source>
</evidence>
<dbReference type="RefSeq" id="WP_120049419.1">
    <property type="nucleotide sequence ID" value="NZ_RAHX01000002.1"/>
</dbReference>
<dbReference type="CDD" id="cd05374">
    <property type="entry name" value="17beta-HSD-like_SDR_c"/>
    <property type="match status" value="1"/>
</dbReference>
<dbReference type="InterPro" id="IPR002347">
    <property type="entry name" value="SDR_fam"/>
</dbReference>
<keyword evidence="5" id="KW-1185">Reference proteome</keyword>
<name>A0A419RNF1_9SPHN</name>
<organism evidence="4 5">
    <name type="scientific">Aurantiacibacter aquimixticola</name>
    <dbReference type="NCBI Taxonomy" id="1958945"/>
    <lineage>
        <taxon>Bacteria</taxon>
        <taxon>Pseudomonadati</taxon>
        <taxon>Pseudomonadota</taxon>
        <taxon>Alphaproteobacteria</taxon>
        <taxon>Sphingomonadales</taxon>
        <taxon>Erythrobacteraceae</taxon>
        <taxon>Aurantiacibacter</taxon>
    </lineage>
</organism>
<dbReference type="AlphaFoldDB" id="A0A419RNF1"/>
<comment type="similarity">
    <text evidence="1 3">Belongs to the short-chain dehydrogenases/reductases (SDR) family.</text>
</comment>
<dbReference type="InterPro" id="IPR036291">
    <property type="entry name" value="NAD(P)-bd_dom_sf"/>
</dbReference>
<dbReference type="GO" id="GO:0016491">
    <property type="term" value="F:oxidoreductase activity"/>
    <property type="evidence" value="ECO:0007669"/>
    <property type="project" value="UniProtKB-KW"/>
</dbReference>
<dbReference type="Proteomes" id="UP000285232">
    <property type="component" value="Unassembled WGS sequence"/>
</dbReference>
<sequence length="278" mass="29953">MASRVWFITGASRGLGLDMARAALRAGHRVVATARDTDGVADLIGGAEDDVMVLSMDVTDGVEVETSVAHAFKHFGRIDILVNNAGYGQMGRFETVSRYAIQRQFAVNVFGLMDVTRAVLPIMREQKSGHIFNISSIGGARGYAGSAIYCASKFTVEGLSEGLAAEVEPFGIKVTIVEPGFFRTDFLDAHSVRYGDIDVPAYAEGNAVHKNTFDEISHNQPGDPSKLGDALVALTREDNPPMRFAAGSDALEIIGTDFANRQLELAKWSKLTASTDFD</sequence>
<reference evidence="4 5" key="1">
    <citation type="journal article" date="2017" name="Int. J. Syst. Evol. Microbiol.">
        <title>Erythrobacter aquimixticola sp. nov., isolated from the junction between the ocean and a freshwater spring.</title>
        <authorList>
            <person name="Park S."/>
            <person name="Jung Y.T."/>
            <person name="Choi S.J."/>
            <person name="Yoon J.H."/>
        </authorList>
    </citation>
    <scope>NUCLEOTIDE SEQUENCE [LARGE SCALE GENOMIC DNA]</scope>
    <source>
        <strain evidence="4 5">JSSK-14</strain>
    </source>
</reference>
<evidence type="ECO:0000313" key="4">
    <source>
        <dbReference type="EMBL" id="RJY06922.1"/>
    </source>
</evidence>
<dbReference type="Pfam" id="PF00106">
    <property type="entry name" value="adh_short"/>
    <property type="match status" value="1"/>
</dbReference>
<dbReference type="Gene3D" id="3.40.50.720">
    <property type="entry name" value="NAD(P)-binding Rossmann-like Domain"/>
    <property type="match status" value="1"/>
</dbReference>
<protein>
    <submittedName>
        <fullName evidence="4">SDR family NAD(P)-dependent oxidoreductase</fullName>
    </submittedName>
</protein>
<dbReference type="PANTHER" id="PTHR43976:SF16">
    <property type="entry name" value="SHORT-CHAIN DEHYDROGENASE_REDUCTASE FAMILY PROTEIN"/>
    <property type="match status" value="1"/>
</dbReference>
<dbReference type="NCBIfam" id="NF004824">
    <property type="entry name" value="PRK06180.1"/>
    <property type="match status" value="1"/>
</dbReference>
<keyword evidence="2" id="KW-0560">Oxidoreductase</keyword>